<feature type="domain" description="BTB" evidence="4">
    <location>
        <begin position="34"/>
        <end position="99"/>
    </location>
</feature>
<dbReference type="GO" id="GO:0006357">
    <property type="term" value="P:regulation of transcription by RNA polymerase II"/>
    <property type="evidence" value="ECO:0007669"/>
    <property type="project" value="TreeGrafter"/>
</dbReference>
<evidence type="ECO:0000313" key="6">
    <source>
        <dbReference type="EMBL" id="ODN06393.1"/>
    </source>
</evidence>
<evidence type="ECO:0000313" key="7">
    <source>
        <dbReference type="Proteomes" id="UP000094527"/>
    </source>
</evidence>
<dbReference type="Pfam" id="PF00651">
    <property type="entry name" value="BTB"/>
    <property type="match status" value="1"/>
</dbReference>
<dbReference type="InterPro" id="IPR011333">
    <property type="entry name" value="SKP1/BTB/POZ_sf"/>
</dbReference>
<dbReference type="PROSITE" id="PS50097">
    <property type="entry name" value="BTB"/>
    <property type="match status" value="1"/>
</dbReference>
<dbReference type="SMART" id="SM00225">
    <property type="entry name" value="BTB"/>
    <property type="match status" value="1"/>
</dbReference>
<feature type="compositionally biased region" description="Polar residues" evidence="3">
    <location>
        <begin position="121"/>
        <end position="160"/>
    </location>
</feature>
<dbReference type="PANTHER" id="PTHR23110:SF107">
    <property type="entry name" value="SEX DETERMINATION PROTEIN FRUITLESS"/>
    <property type="match status" value="1"/>
</dbReference>
<feature type="compositionally biased region" description="Basic and acidic residues" evidence="3">
    <location>
        <begin position="424"/>
        <end position="436"/>
    </location>
</feature>
<dbReference type="InterPro" id="IPR013087">
    <property type="entry name" value="Znf_C2H2_type"/>
</dbReference>
<evidence type="ECO:0000256" key="2">
    <source>
        <dbReference type="PROSITE-ProRule" id="PRU00042"/>
    </source>
</evidence>
<proteinExistence type="predicted"/>
<dbReference type="GO" id="GO:0003006">
    <property type="term" value="P:developmental process involved in reproduction"/>
    <property type="evidence" value="ECO:0007669"/>
    <property type="project" value="UniProtKB-ARBA"/>
</dbReference>
<feature type="compositionally biased region" description="Basic and acidic residues" evidence="3">
    <location>
        <begin position="337"/>
        <end position="347"/>
    </location>
</feature>
<evidence type="ECO:0000256" key="1">
    <source>
        <dbReference type="ARBA" id="ARBA00023242"/>
    </source>
</evidence>
<dbReference type="GO" id="GO:0048513">
    <property type="term" value="P:animal organ development"/>
    <property type="evidence" value="ECO:0007669"/>
    <property type="project" value="UniProtKB-ARBA"/>
</dbReference>
<dbReference type="Proteomes" id="UP000094527">
    <property type="component" value="Unassembled WGS sequence"/>
</dbReference>
<gene>
    <name evidence="6" type="ORF">Ocin01_00294</name>
</gene>
<name>A0A1D2NM85_ORCCI</name>
<feature type="compositionally biased region" description="Low complexity" evidence="3">
    <location>
        <begin position="451"/>
        <end position="488"/>
    </location>
</feature>
<dbReference type="OMA" id="HKIDPPD"/>
<dbReference type="PROSITE" id="PS50157">
    <property type="entry name" value="ZINC_FINGER_C2H2_2"/>
    <property type="match status" value="1"/>
</dbReference>
<dbReference type="InterPro" id="IPR000210">
    <property type="entry name" value="BTB/POZ_dom"/>
</dbReference>
<feature type="compositionally biased region" description="Polar residues" evidence="3">
    <location>
        <begin position="249"/>
        <end position="260"/>
    </location>
</feature>
<reference evidence="6 7" key="1">
    <citation type="journal article" date="2016" name="Genome Biol. Evol.">
        <title>Gene Family Evolution Reflects Adaptation to Soil Environmental Stressors in the Genome of the Collembolan Orchesella cincta.</title>
        <authorList>
            <person name="Faddeeva-Vakhrusheva A."/>
            <person name="Derks M.F."/>
            <person name="Anvar S.Y."/>
            <person name="Agamennone V."/>
            <person name="Suring W."/>
            <person name="Smit S."/>
            <person name="van Straalen N.M."/>
            <person name="Roelofs D."/>
        </authorList>
    </citation>
    <scope>NUCLEOTIDE SEQUENCE [LARGE SCALE GENOMIC DNA]</scope>
    <source>
        <tissue evidence="6">Mixed pool</tissue>
    </source>
</reference>
<feature type="region of interest" description="Disordered" evidence="3">
    <location>
        <begin position="508"/>
        <end position="529"/>
    </location>
</feature>
<dbReference type="GO" id="GO:0008270">
    <property type="term" value="F:zinc ion binding"/>
    <property type="evidence" value="ECO:0007669"/>
    <property type="project" value="UniProtKB-KW"/>
</dbReference>
<dbReference type="GO" id="GO:0005634">
    <property type="term" value="C:nucleus"/>
    <property type="evidence" value="ECO:0007669"/>
    <property type="project" value="TreeGrafter"/>
</dbReference>
<evidence type="ECO:0000259" key="5">
    <source>
        <dbReference type="PROSITE" id="PS50157"/>
    </source>
</evidence>
<feature type="compositionally biased region" description="Low complexity" evidence="3">
    <location>
        <begin position="221"/>
        <end position="233"/>
    </location>
</feature>
<dbReference type="CDD" id="cd18315">
    <property type="entry name" value="BTB_POZ_BAB-like"/>
    <property type="match status" value="1"/>
</dbReference>
<dbReference type="OrthoDB" id="10261408at2759"/>
<keyword evidence="1" id="KW-0539">Nucleus</keyword>
<feature type="compositionally biased region" description="Basic and acidic residues" evidence="3">
    <location>
        <begin position="307"/>
        <end position="321"/>
    </location>
</feature>
<feature type="compositionally biased region" description="Basic and acidic residues" evidence="3">
    <location>
        <begin position="191"/>
        <end position="200"/>
    </location>
</feature>
<protein>
    <submittedName>
        <fullName evidence="6">Sex determination protein fruitless</fullName>
    </submittedName>
</protein>
<keyword evidence="2" id="KW-0862">Zinc</keyword>
<sequence>MGGVQDQHFCLRWNNHASNFTEVLDRLLRHESLTDVTLACEGETFRAHQTVLSACSPYFENLLVKNNHPHPIIFMKDIKPSEMKALLSFMYKGEVNVSQSSLSDFLKTAEALKIRGLTEGNEGSTNENCTGNKDSASSTGNKPLSLRSVSSNNCNDTNGGYDNIPMLKRRRASSGSSEDMEPLQLSNHNHNHQESGRGKNDISMNSINRPSPPALIAIGKQQGSRSSASSQPSPMVPHDSGPSLLDPTTFLTPVLDSSNKSEQDYEIVETNLNMNMKVEDDDDDDDDGMDDGRYSLGFFPSSSLLEKSSDDDKNDGGDSDHQGSTNVDGIEVTDVAAPRDRSESETLIEKERNKCCWKASLGIRDRLKLMRLRSTTLSPINIQTMQKDKQKVTVEDRQFKEASVPKHKFKRCIHSPSSPLSSGESKKSRETLRDSVVEVDVEGPSHELNLSISSSSSTPKCPSQQCSSGNNNNNSNNKGGSSSSSSGSAVPNFRHSYYSVLLNNRASSRYRKTNNSGGRGGNKGSDSSGSSHFKFVCFLCGHEYPRESTLKNHLKVYHKIDPPDVSRRISK</sequence>
<accession>A0A1D2NM85</accession>
<dbReference type="PROSITE" id="PS00028">
    <property type="entry name" value="ZINC_FINGER_C2H2_1"/>
    <property type="match status" value="1"/>
</dbReference>
<keyword evidence="7" id="KW-1185">Reference proteome</keyword>
<dbReference type="SUPFAM" id="SSF54695">
    <property type="entry name" value="POZ domain"/>
    <property type="match status" value="1"/>
</dbReference>
<dbReference type="GO" id="GO:0048468">
    <property type="term" value="P:cell development"/>
    <property type="evidence" value="ECO:0007669"/>
    <property type="project" value="UniProtKB-ARBA"/>
</dbReference>
<comment type="caution">
    <text evidence="6">The sequence shown here is derived from an EMBL/GenBank/DDBJ whole genome shotgun (WGS) entry which is preliminary data.</text>
</comment>
<feature type="region of interest" description="Disordered" evidence="3">
    <location>
        <begin position="405"/>
        <end position="489"/>
    </location>
</feature>
<evidence type="ECO:0000259" key="4">
    <source>
        <dbReference type="PROSITE" id="PS50097"/>
    </source>
</evidence>
<feature type="domain" description="C2H2-type" evidence="5">
    <location>
        <begin position="535"/>
        <end position="563"/>
    </location>
</feature>
<keyword evidence="2" id="KW-0479">Metal-binding</keyword>
<dbReference type="EMBL" id="LJIJ01000006">
    <property type="protein sequence ID" value="ODN06393.1"/>
    <property type="molecule type" value="Genomic_DNA"/>
</dbReference>
<dbReference type="STRING" id="48709.A0A1D2NM85"/>
<evidence type="ECO:0000256" key="3">
    <source>
        <dbReference type="SAM" id="MobiDB-lite"/>
    </source>
</evidence>
<dbReference type="PANTHER" id="PTHR23110">
    <property type="entry name" value="BTB DOMAIN TRANSCRIPTION FACTOR"/>
    <property type="match status" value="1"/>
</dbReference>
<dbReference type="Gene3D" id="3.30.710.10">
    <property type="entry name" value="Potassium Channel Kv1.1, Chain A"/>
    <property type="match status" value="1"/>
</dbReference>
<feature type="compositionally biased region" description="Acidic residues" evidence="3">
    <location>
        <begin position="279"/>
        <end position="289"/>
    </location>
</feature>
<dbReference type="AlphaFoldDB" id="A0A1D2NM85"/>
<organism evidence="6 7">
    <name type="scientific">Orchesella cincta</name>
    <name type="common">Springtail</name>
    <name type="synonym">Podura cincta</name>
    <dbReference type="NCBI Taxonomy" id="48709"/>
    <lineage>
        <taxon>Eukaryota</taxon>
        <taxon>Metazoa</taxon>
        <taxon>Ecdysozoa</taxon>
        <taxon>Arthropoda</taxon>
        <taxon>Hexapoda</taxon>
        <taxon>Collembola</taxon>
        <taxon>Entomobryomorpha</taxon>
        <taxon>Entomobryoidea</taxon>
        <taxon>Orchesellidae</taxon>
        <taxon>Orchesellinae</taxon>
        <taxon>Orchesella</taxon>
    </lineage>
</organism>
<dbReference type="InterPro" id="IPR051095">
    <property type="entry name" value="Dros_DevTransReg"/>
</dbReference>
<feature type="region of interest" description="Disordered" evidence="3">
    <location>
        <begin position="118"/>
        <end position="347"/>
    </location>
</feature>
<keyword evidence="2" id="KW-0863">Zinc-finger</keyword>